<evidence type="ECO:0000313" key="3">
    <source>
        <dbReference type="Proteomes" id="UP000072763"/>
    </source>
</evidence>
<dbReference type="RefSeq" id="WP_058749761.1">
    <property type="nucleotide sequence ID" value="NZ_LDRC01000043.1"/>
</dbReference>
<evidence type="ECO:0000313" key="2">
    <source>
        <dbReference type="EMBL" id="KTR51841.1"/>
    </source>
</evidence>
<gene>
    <name evidence="2" type="ORF">NS359_08445</name>
</gene>
<keyword evidence="1" id="KW-0812">Transmembrane</keyword>
<dbReference type="OrthoDB" id="5108885at2"/>
<name>A0A147DQN6_9MICO</name>
<dbReference type="PATRIC" id="fig|465820.4.peg.1855"/>
<feature type="transmembrane region" description="Helical" evidence="1">
    <location>
        <begin position="6"/>
        <end position="25"/>
    </location>
</feature>
<keyword evidence="1" id="KW-0472">Membrane</keyword>
<dbReference type="AlphaFoldDB" id="A0A147DQN6"/>
<evidence type="ECO:0000256" key="1">
    <source>
        <dbReference type="SAM" id="Phobius"/>
    </source>
</evidence>
<keyword evidence="1" id="KW-1133">Transmembrane helix</keyword>
<dbReference type="Proteomes" id="UP000072763">
    <property type="component" value="Unassembled WGS sequence"/>
</dbReference>
<protein>
    <submittedName>
        <fullName evidence="2">Uncharacterized protein</fullName>
    </submittedName>
</protein>
<reference evidence="2 3" key="1">
    <citation type="journal article" date="2016" name="Front. Microbiol.">
        <title>Genomic Resource of Rice Seed Associated Bacteria.</title>
        <authorList>
            <person name="Midha S."/>
            <person name="Bansal K."/>
            <person name="Sharma S."/>
            <person name="Kumar N."/>
            <person name="Patil P.P."/>
            <person name="Chaudhry V."/>
            <person name="Patil P.B."/>
        </authorList>
    </citation>
    <scope>NUCLEOTIDE SEQUENCE [LARGE SCALE GENOMIC DNA]</scope>
    <source>
        <strain evidence="2 3">NS359</strain>
    </source>
</reference>
<comment type="caution">
    <text evidence="2">The sequence shown here is derived from an EMBL/GenBank/DDBJ whole genome shotgun (WGS) entry which is preliminary data.</text>
</comment>
<accession>A0A147DQN6</accession>
<proteinExistence type="predicted"/>
<organism evidence="2 3">
    <name type="scientific">Curtobacterium oceanosedimentum</name>
    <dbReference type="NCBI Taxonomy" id="465820"/>
    <lineage>
        <taxon>Bacteria</taxon>
        <taxon>Bacillati</taxon>
        <taxon>Actinomycetota</taxon>
        <taxon>Actinomycetes</taxon>
        <taxon>Micrococcales</taxon>
        <taxon>Microbacteriaceae</taxon>
        <taxon>Curtobacterium</taxon>
    </lineage>
</organism>
<sequence length="332" mass="36366">MTSDLVPWMVAGGLAIVVVVLVIVLRRTQSSGRAALSDAEVRLDHRTGTLEREHRERTAAAEAEHGRQLASAEAARQQALAEAEAGRTLARTGMRWEEASQRTILDVCKAAGINGALLTNVVFVPVAQGERDRDRSYAAQLDHVLVFESGHVLVIENKRWNGIVFDGRKPSAVHHAFRNLLDESSLTGSFAIQVRSRRVLDSADDVEHWWQVRVQSGGNAPTRQVRQQARRLQRFLADEDGNGPQWVDSCVFYSGDAAAYVNPEDRSTSTTPTGRSATTAVVTNDNELRGLVTDLARKHAVPNRARTDAVVRQLAGQGAHTITVGTYRLPEA</sequence>
<dbReference type="EMBL" id="LDRC01000043">
    <property type="protein sequence ID" value="KTR51841.1"/>
    <property type="molecule type" value="Genomic_DNA"/>
</dbReference>